<dbReference type="PANTHER" id="PTHR47447">
    <property type="entry name" value="OS03G0856100 PROTEIN"/>
    <property type="match status" value="1"/>
</dbReference>
<feature type="region of interest" description="Disordered" evidence="4">
    <location>
        <begin position="494"/>
        <end position="520"/>
    </location>
</feature>
<keyword evidence="2" id="KW-0677">Repeat</keyword>
<feature type="repeat" description="PPR" evidence="3">
    <location>
        <begin position="614"/>
        <end position="648"/>
    </location>
</feature>
<evidence type="ECO:0000313" key="6">
    <source>
        <dbReference type="EMBL" id="GAQ83794.1"/>
    </source>
</evidence>
<protein>
    <submittedName>
        <fullName evidence="6">Putative Small MutS-related domain</fullName>
    </submittedName>
</protein>
<evidence type="ECO:0000256" key="1">
    <source>
        <dbReference type="ARBA" id="ARBA00007626"/>
    </source>
</evidence>
<dbReference type="STRING" id="105231.A0A1Y1HYR8"/>
<dbReference type="InterPro" id="IPR002625">
    <property type="entry name" value="Smr_dom"/>
</dbReference>
<dbReference type="Proteomes" id="UP000054558">
    <property type="component" value="Unassembled WGS sequence"/>
</dbReference>
<evidence type="ECO:0000256" key="3">
    <source>
        <dbReference type="PROSITE-ProRule" id="PRU00708"/>
    </source>
</evidence>
<reference evidence="6 7" key="1">
    <citation type="journal article" date="2014" name="Nat. Commun.">
        <title>Klebsormidium flaccidum genome reveals primary factors for plant terrestrial adaptation.</title>
        <authorList>
            <person name="Hori K."/>
            <person name="Maruyama F."/>
            <person name="Fujisawa T."/>
            <person name="Togashi T."/>
            <person name="Yamamoto N."/>
            <person name="Seo M."/>
            <person name="Sato S."/>
            <person name="Yamada T."/>
            <person name="Mori H."/>
            <person name="Tajima N."/>
            <person name="Moriyama T."/>
            <person name="Ikeuchi M."/>
            <person name="Watanabe M."/>
            <person name="Wada H."/>
            <person name="Kobayashi K."/>
            <person name="Saito M."/>
            <person name="Masuda T."/>
            <person name="Sasaki-Sekimoto Y."/>
            <person name="Mashiguchi K."/>
            <person name="Awai K."/>
            <person name="Shimojima M."/>
            <person name="Masuda S."/>
            <person name="Iwai M."/>
            <person name="Nobusawa T."/>
            <person name="Narise T."/>
            <person name="Kondo S."/>
            <person name="Saito H."/>
            <person name="Sato R."/>
            <person name="Murakawa M."/>
            <person name="Ihara Y."/>
            <person name="Oshima-Yamada Y."/>
            <person name="Ohtaka K."/>
            <person name="Satoh M."/>
            <person name="Sonobe K."/>
            <person name="Ishii M."/>
            <person name="Ohtani R."/>
            <person name="Kanamori-Sato M."/>
            <person name="Honoki R."/>
            <person name="Miyazaki D."/>
            <person name="Mochizuki H."/>
            <person name="Umetsu J."/>
            <person name="Higashi K."/>
            <person name="Shibata D."/>
            <person name="Kamiya Y."/>
            <person name="Sato N."/>
            <person name="Nakamura Y."/>
            <person name="Tabata S."/>
            <person name="Ida S."/>
            <person name="Kurokawa K."/>
            <person name="Ohta H."/>
        </authorList>
    </citation>
    <scope>NUCLEOTIDE SEQUENCE [LARGE SCALE GENOMIC DNA]</scope>
    <source>
        <strain evidence="6 7">NIES-2285</strain>
    </source>
</reference>
<name>A0A1Y1HYR8_KLENI</name>
<organism evidence="6 7">
    <name type="scientific">Klebsormidium nitens</name>
    <name type="common">Green alga</name>
    <name type="synonym">Ulothrix nitens</name>
    <dbReference type="NCBI Taxonomy" id="105231"/>
    <lineage>
        <taxon>Eukaryota</taxon>
        <taxon>Viridiplantae</taxon>
        <taxon>Streptophyta</taxon>
        <taxon>Klebsormidiophyceae</taxon>
        <taxon>Klebsormidiales</taxon>
        <taxon>Klebsormidiaceae</taxon>
        <taxon>Klebsormidium</taxon>
    </lineage>
</organism>
<dbReference type="Gene3D" id="1.25.40.10">
    <property type="entry name" value="Tetratricopeptide repeat domain"/>
    <property type="match status" value="4"/>
</dbReference>
<evidence type="ECO:0000313" key="7">
    <source>
        <dbReference type="Proteomes" id="UP000054558"/>
    </source>
</evidence>
<dbReference type="Gene3D" id="3.30.1370.110">
    <property type="match status" value="1"/>
</dbReference>
<dbReference type="Pfam" id="PF17177">
    <property type="entry name" value="PPR_long"/>
    <property type="match status" value="1"/>
</dbReference>
<gene>
    <name evidence="6" type="ORF">KFL_001620130</name>
</gene>
<evidence type="ECO:0000256" key="4">
    <source>
        <dbReference type="SAM" id="MobiDB-lite"/>
    </source>
</evidence>
<feature type="region of interest" description="Disordered" evidence="4">
    <location>
        <begin position="245"/>
        <end position="273"/>
    </location>
</feature>
<feature type="compositionally biased region" description="Basic and acidic residues" evidence="4">
    <location>
        <begin position="140"/>
        <end position="151"/>
    </location>
</feature>
<dbReference type="EMBL" id="DF237111">
    <property type="protein sequence ID" value="GAQ83794.1"/>
    <property type="molecule type" value="Genomic_DNA"/>
</dbReference>
<evidence type="ECO:0000259" key="5">
    <source>
        <dbReference type="PROSITE" id="PS50828"/>
    </source>
</evidence>
<feature type="repeat" description="PPR" evidence="3">
    <location>
        <begin position="362"/>
        <end position="396"/>
    </location>
</feature>
<dbReference type="InterPro" id="IPR011990">
    <property type="entry name" value="TPR-like_helical_dom_sf"/>
</dbReference>
<dbReference type="OrthoDB" id="185373at2759"/>
<feature type="region of interest" description="Disordered" evidence="4">
    <location>
        <begin position="1"/>
        <end position="20"/>
    </location>
</feature>
<evidence type="ECO:0000256" key="2">
    <source>
        <dbReference type="ARBA" id="ARBA00022737"/>
    </source>
</evidence>
<dbReference type="PANTHER" id="PTHR47447:SF17">
    <property type="entry name" value="OS12G0638900 PROTEIN"/>
    <property type="match status" value="1"/>
</dbReference>
<keyword evidence="7" id="KW-1185">Reference proteome</keyword>
<feature type="region of interest" description="Disordered" evidence="4">
    <location>
        <begin position="30"/>
        <end position="91"/>
    </location>
</feature>
<accession>A0A1Y1HYR8</accession>
<sequence length="1170" mass="125655">MTLSGARAYEQAATKVGRSGVREVQAAVALKTSGPESRSEEEALNGAQKQSMNGDSALPWAMDSGSKSRPATAQKRRAVSKDGKASSSNYTTQQRLALELSGMHGGEAKVRLARRVSARQQLLELDRERGEEIPACVAPHSERGRRPDKRQFQRGGGGDNQKEWRDDARLARRAVEAILASQGLDKQASVLTAVETDAPEEGLDSTACGGEEGRTAGGQMGVNGAPESGLLSCWGLSPGLHLQEVESGKGPVPTADENSASSESGAGFETAGEEKKAALARTLEALGGSLSLYRWQDVLKDLGERGHWAVALNVFYWAQENLRIKPNAFTYAQMAMTLQAAGQAAPLIALYDQALRHGITPPEQLFNGVISAHCQQGDLPTALEVFAQMTSSGCKPGQWTYTYLLQGCARWDPGLASDPGANLDSDPGLNPNLVADPEFESGLALKKNLGFDVEETLGPDEGGNPGFDPFVGLPDFQTESGPTKEADLKLARGQGGRIPKHAADRSDGRDGAPFRSGEGGTRTAIEIADGLVQSMLASRVRHNLVTLTALVEVYAGGEHVARALELFGRFPDHGVKPDGGSYLTLFQACVRGGASLGQLLEVYWGFAEARIRPPKTVYHPLLRACAQEKNLAVAHKLFDEMRAFGIMPDAKHYTSLVFACGVVRDIPRAEATLTEMLTQGLERTTITWNALLSGLRKGEGTFAQMKPVVKKMRAAGAESDCTTYSVLLQVCKQEGRANTAQRIYAAFLEARSVPGERILVHREALENFAPAAMVEACETVIAQMRNEGLVLTRRMHQLLIAAYAAELDYGKMADALAAMLNEGLTPGVAANDHVARALARGGRVGELLVLLKTIREGGGEVPGRMWHHVIRAHVNVPDQDPDLESLSKTLRDLHRTSGSLPTAALVSLLILISQADTWQQIQPLVSLLGRIDGQLFQAASELLSAEPRSPWRVLEDANRAKNDIVRGSLDPDEEWAVQATDRFVRLVQAVEPDDSSLLLVLLGRTADALCFRGLRARAATLVRTVLTLELNRAPHGGPIRPSDPVHVARSRRLDLHRLSEGGACALLLSWLRERQADVRGDAILGADFDEAAGDPPAVVEIVTGWGKHSLVGGRPAGVSAVQAAVGGVLEKMGAPFETSPANEGLLVASSESVREWLTMCPAIELRDERK</sequence>
<dbReference type="SUPFAM" id="SSF160443">
    <property type="entry name" value="SMR domain-like"/>
    <property type="match status" value="1"/>
</dbReference>
<dbReference type="InterPro" id="IPR002885">
    <property type="entry name" value="PPR_rpt"/>
</dbReference>
<dbReference type="OMA" id="DEMVIRD"/>
<dbReference type="PROSITE" id="PS51375">
    <property type="entry name" value="PPR"/>
    <property type="match status" value="3"/>
</dbReference>
<comment type="similarity">
    <text evidence="1">Belongs to the PPR family. P subfamily.</text>
</comment>
<feature type="domain" description="Smr" evidence="5">
    <location>
        <begin position="1053"/>
        <end position="1151"/>
    </location>
</feature>
<proteinExistence type="inferred from homology"/>
<dbReference type="InterPro" id="IPR033443">
    <property type="entry name" value="PROP1-like_PPR_dom"/>
</dbReference>
<feature type="repeat" description="PPR" evidence="3">
    <location>
        <begin position="543"/>
        <end position="577"/>
    </location>
</feature>
<feature type="region of interest" description="Disordered" evidence="4">
    <location>
        <begin position="134"/>
        <end position="166"/>
    </location>
</feature>
<dbReference type="PROSITE" id="PS50828">
    <property type="entry name" value="SMR"/>
    <property type="match status" value="1"/>
</dbReference>
<dbReference type="SMART" id="SM00463">
    <property type="entry name" value="SMR"/>
    <property type="match status" value="1"/>
</dbReference>
<dbReference type="InterPro" id="IPR036063">
    <property type="entry name" value="Smr_dom_sf"/>
</dbReference>
<feature type="compositionally biased region" description="Basic and acidic residues" evidence="4">
    <location>
        <begin position="501"/>
        <end position="512"/>
    </location>
</feature>
<dbReference type="AlphaFoldDB" id="A0A1Y1HYR8"/>
<dbReference type="NCBIfam" id="TIGR00756">
    <property type="entry name" value="PPR"/>
    <property type="match status" value="2"/>
</dbReference>
<dbReference type="Pfam" id="PF13041">
    <property type="entry name" value="PPR_2"/>
    <property type="match status" value="1"/>
</dbReference>